<dbReference type="OrthoDB" id="5585636at2"/>
<comment type="caution">
    <text evidence="3">The sequence shown here is derived from an EMBL/GenBank/DDBJ whole genome shotgun (WGS) entry which is preliminary data.</text>
</comment>
<accession>A0A9D8KXU4</accession>
<name>A0A9D8KXU4_9GAMM</name>
<dbReference type="AlphaFoldDB" id="A0A9D8KXU4"/>
<dbReference type="Proteomes" id="UP000050902">
    <property type="component" value="Unassembled WGS sequence"/>
</dbReference>
<evidence type="ECO:0000313" key="4">
    <source>
        <dbReference type="Proteomes" id="UP000050902"/>
    </source>
</evidence>
<reference evidence="3" key="2">
    <citation type="submission" date="2021-02" db="EMBL/GenBank/DDBJ databases">
        <title>Thiocyanate and organic carbon inputs drive convergent selection for specific autotrophic Afipia and Thiobacillus strains within complex microbiomes.</title>
        <authorList>
            <person name="Huddy R.J."/>
            <person name="Sachdeva R."/>
            <person name="Kadzinga F."/>
            <person name="Kantor R.S."/>
            <person name="Harrison S.T.L."/>
            <person name="Banfield J.F."/>
        </authorList>
    </citation>
    <scope>NUCLEOTIDE SEQUENCE</scope>
    <source>
        <strain evidence="3">SCN18_10_11_15_R1_P_69_7</strain>
    </source>
</reference>
<protein>
    <submittedName>
        <fullName evidence="3">Uncharacterized protein</fullName>
    </submittedName>
</protein>
<evidence type="ECO:0000313" key="5">
    <source>
        <dbReference type="Proteomes" id="UP000664815"/>
    </source>
</evidence>
<evidence type="ECO:0000313" key="2">
    <source>
        <dbReference type="EMBL" id="KRG57454.1"/>
    </source>
</evidence>
<keyword evidence="1" id="KW-0732">Signal</keyword>
<reference evidence="2 4" key="1">
    <citation type="submission" date="2015-05" db="EMBL/GenBank/DDBJ databases">
        <title>Genome sequencing and analysis of members of genus Stenotrophomonas.</title>
        <authorList>
            <person name="Patil P.P."/>
            <person name="Midha S."/>
            <person name="Patil P.B."/>
        </authorList>
    </citation>
    <scope>NUCLEOTIDE SEQUENCE [LARGE SCALE GENOMIC DNA]</scope>
    <source>
        <strain evidence="2 4">DSM 12575</strain>
    </source>
</reference>
<dbReference type="EMBL" id="JAFKMG010001029">
    <property type="protein sequence ID" value="MBN8799953.1"/>
    <property type="molecule type" value="Genomic_DNA"/>
</dbReference>
<evidence type="ECO:0000313" key="3">
    <source>
        <dbReference type="EMBL" id="MBN8799953.1"/>
    </source>
</evidence>
<gene>
    <name evidence="2" type="ORF">ABB22_09425</name>
    <name evidence="3" type="ORF">J0H45_11495</name>
</gene>
<feature type="signal peptide" evidence="1">
    <location>
        <begin position="1"/>
        <end position="17"/>
    </location>
</feature>
<keyword evidence="4" id="KW-1185">Reference proteome</keyword>
<dbReference type="Proteomes" id="UP000664815">
    <property type="component" value="Unassembled WGS sequence"/>
</dbReference>
<organism evidence="3 5">
    <name type="scientific">Stenotrophomonas nitritireducens</name>
    <dbReference type="NCBI Taxonomy" id="83617"/>
    <lineage>
        <taxon>Bacteria</taxon>
        <taxon>Pseudomonadati</taxon>
        <taxon>Pseudomonadota</taxon>
        <taxon>Gammaproteobacteria</taxon>
        <taxon>Lysobacterales</taxon>
        <taxon>Lysobacteraceae</taxon>
        <taxon>Stenotrophomonas</taxon>
    </lineage>
</organism>
<feature type="chain" id="PRO_5038781652" evidence="1">
    <location>
        <begin position="18"/>
        <end position="249"/>
    </location>
</feature>
<proteinExistence type="predicted"/>
<dbReference type="EMBL" id="LDJG01000013">
    <property type="protein sequence ID" value="KRG57454.1"/>
    <property type="molecule type" value="Genomic_DNA"/>
</dbReference>
<sequence length="249" mass="25028">MYAGLMLALATACPVHAAEAGSAPGRKLQEIPDAELGLMRGRYTVGGNAVAWFGVTMTSTWQAASGQQLQGALTLAMDFSKGKVPKVSFTPSVSITAADAPLPDTGGRSVDGSGLRNVAGLVQSVQVAGDGNRASNAMHLTVRDGSAPADGGGSGGQALQQVQGASAVAAFDGDAAHVLLQIDGQGAVEQWLRSGSVGQRIALTGDGQQAANRLQIDLVRQGLADNLPLAQNVAQAIALTRGGGIAAGY</sequence>
<evidence type="ECO:0000256" key="1">
    <source>
        <dbReference type="SAM" id="SignalP"/>
    </source>
</evidence>